<accession>A0A246GED7</accession>
<reference evidence="1 2" key="1">
    <citation type="journal article" date="2017" name="Infect. Genet. Evol.">
        <title>Comparative genome analysis of fish pathogen Flavobacterium columnare reveals extensive sequence diversity within the species.</title>
        <authorList>
            <person name="Kayansamruaj P."/>
            <person name="Dong H.T."/>
            <person name="Hirono I."/>
            <person name="Kondo H."/>
            <person name="Senapin S."/>
            <person name="Rodkhum C."/>
        </authorList>
    </citation>
    <scope>NUCLEOTIDE SEQUENCE [LARGE SCALE GENOMIC DNA]</scope>
    <source>
        <strain evidence="1 2">1214</strain>
    </source>
</reference>
<dbReference type="AlphaFoldDB" id="A0A246GED7"/>
<evidence type="ECO:0000313" key="2">
    <source>
        <dbReference type="Proteomes" id="UP000198034"/>
    </source>
</evidence>
<evidence type="ECO:0000313" key="1">
    <source>
        <dbReference type="EMBL" id="OWP79752.1"/>
    </source>
</evidence>
<protein>
    <recommendedName>
        <fullName evidence="3">VOC domain-containing protein</fullName>
    </recommendedName>
</protein>
<proteinExistence type="predicted"/>
<name>A0A246GED7_9FLAO</name>
<organism evidence="1 2">
    <name type="scientific">Flavobacterium columnare</name>
    <dbReference type="NCBI Taxonomy" id="996"/>
    <lineage>
        <taxon>Bacteria</taxon>
        <taxon>Pseudomonadati</taxon>
        <taxon>Bacteroidota</taxon>
        <taxon>Flavobacteriia</taxon>
        <taxon>Flavobacteriales</taxon>
        <taxon>Flavobacteriaceae</taxon>
        <taxon>Flavobacterium</taxon>
    </lineage>
</organism>
<dbReference type="Proteomes" id="UP000198034">
    <property type="component" value="Unassembled WGS sequence"/>
</dbReference>
<sequence>MITIIVPIFLVKDIDGLNLNSTALTKTDIVFEQAIIFYKKYIGIIEKDYEYFLIIDTFKIEVNFGLLKTETEITNQLGKAEIPLIRFSIDNNMLSLVNKMYIDGIEILSLMETLGGYVLQIKDPFNNIIQIECENFGDDNIKSIDTSKWDFYKRL</sequence>
<dbReference type="EMBL" id="MTCY01000001">
    <property type="protein sequence ID" value="OWP79752.1"/>
    <property type="molecule type" value="Genomic_DNA"/>
</dbReference>
<comment type="caution">
    <text evidence="1">The sequence shown here is derived from an EMBL/GenBank/DDBJ whole genome shotgun (WGS) entry which is preliminary data.</text>
</comment>
<evidence type="ECO:0008006" key="3">
    <source>
        <dbReference type="Google" id="ProtNLM"/>
    </source>
</evidence>
<gene>
    <name evidence="1" type="ORF">BWK62_00515</name>
</gene>